<feature type="compositionally biased region" description="Basic and acidic residues" evidence="2">
    <location>
        <begin position="169"/>
        <end position="178"/>
    </location>
</feature>
<dbReference type="OrthoDB" id="9779630at2"/>
<dbReference type="AlphaFoldDB" id="A0A1C2G3N9"/>
<evidence type="ECO:0000256" key="1">
    <source>
        <dbReference type="ARBA" id="ARBA00043985"/>
    </source>
</evidence>
<evidence type="ECO:0000256" key="2">
    <source>
        <dbReference type="SAM" id="MobiDB-lite"/>
    </source>
</evidence>
<dbReference type="PANTHER" id="PTHR31088">
    <property type="entry name" value="MEMBRANE-ASSOCIATED PROTEIN VIPP1, CHLOROPLASTIC"/>
    <property type="match status" value="1"/>
</dbReference>
<evidence type="ECO:0000313" key="4">
    <source>
        <dbReference type="Proteomes" id="UP000253250"/>
    </source>
</evidence>
<feature type="compositionally biased region" description="Basic and acidic residues" evidence="2">
    <location>
        <begin position="201"/>
        <end position="213"/>
    </location>
</feature>
<dbReference type="InterPro" id="IPR007157">
    <property type="entry name" value="PspA_VIPP1"/>
</dbReference>
<gene>
    <name evidence="3" type="ORF">C4900_15275</name>
</gene>
<dbReference type="PANTHER" id="PTHR31088:SF6">
    <property type="entry name" value="PHAGE SHOCK PROTEIN A"/>
    <property type="match status" value="1"/>
</dbReference>
<comment type="similarity">
    <text evidence="1">Belongs to the PspA/Vipp/IM30 family.</text>
</comment>
<feature type="region of interest" description="Disordered" evidence="2">
    <location>
        <begin position="164"/>
        <end position="231"/>
    </location>
</feature>
<name>A0A1C2G3N9_9GAMM</name>
<protein>
    <submittedName>
        <fullName evidence="3">PspA/IM30 family protein</fullName>
    </submittedName>
</protein>
<dbReference type="STRING" id="163359.A9R16_08440"/>
<dbReference type="EMBL" id="PSYR01000002">
    <property type="protein sequence ID" value="RCN57074.1"/>
    <property type="molecule type" value="Genomic_DNA"/>
</dbReference>
<reference evidence="3 4" key="1">
    <citation type="submission" date="2018-02" db="EMBL/GenBank/DDBJ databases">
        <title>Insights into the biology of acidophilic members of the Acidiferrobacteraceae family derived from comparative genomic analyses.</title>
        <authorList>
            <person name="Issotta F."/>
            <person name="Thyssen C."/>
            <person name="Mena C."/>
            <person name="Moya A."/>
            <person name="Bellenberg S."/>
            <person name="Sproer C."/>
            <person name="Covarrubias P.C."/>
            <person name="Sand W."/>
            <person name="Quatrini R."/>
            <person name="Vera M."/>
        </authorList>
    </citation>
    <scope>NUCLEOTIDE SEQUENCE [LARGE SCALE GENOMIC DNA]</scope>
    <source>
        <strain evidence="4">m-1</strain>
    </source>
</reference>
<organism evidence="3 4">
    <name type="scientific">Acidiferrobacter thiooxydans</name>
    <dbReference type="NCBI Taxonomy" id="163359"/>
    <lineage>
        <taxon>Bacteria</taxon>
        <taxon>Pseudomonadati</taxon>
        <taxon>Pseudomonadota</taxon>
        <taxon>Gammaproteobacteria</taxon>
        <taxon>Acidiferrobacterales</taxon>
        <taxon>Acidiferrobacteraceae</taxon>
        <taxon>Acidiferrobacter</taxon>
    </lineage>
</organism>
<comment type="caution">
    <text evidence="3">The sequence shown here is derived from an EMBL/GenBank/DDBJ whole genome shotgun (WGS) entry which is preliminary data.</text>
</comment>
<sequence length="231" mass="25579">MSLFKRAAEVIEAKFSKIINAAEDPNDTLDLSYEKMLAGLQETRRHLADVVTEQKVLEQQMAAAQAEITRHDGDARLALQSNREDLARAALTQKQAATVKLASLTEAHDNIAAQVQKLIEYEHKFQERIDAFRTQKEVLKSQYGSAEAQVKVNESLSGLSEKLGGVGESVRRAKDKTEQMQARAQAVDTLAESGVLDDGDDRSPAERELEKLRSGGAVDSELERLKSEMKK</sequence>
<dbReference type="Pfam" id="PF04012">
    <property type="entry name" value="PspA_IM30"/>
    <property type="match status" value="1"/>
</dbReference>
<accession>A0A1C2G3N9</accession>
<dbReference type="Proteomes" id="UP000253250">
    <property type="component" value="Unassembled WGS sequence"/>
</dbReference>
<keyword evidence="4" id="KW-1185">Reference proteome</keyword>
<proteinExistence type="inferred from homology"/>
<dbReference type="RefSeq" id="WP_065969097.1">
    <property type="nucleotide sequence ID" value="NZ_CP080624.1"/>
</dbReference>
<feature type="compositionally biased region" description="Basic and acidic residues" evidence="2">
    <location>
        <begin position="221"/>
        <end position="231"/>
    </location>
</feature>
<evidence type="ECO:0000313" key="3">
    <source>
        <dbReference type="EMBL" id="RCN57074.1"/>
    </source>
</evidence>